<gene>
    <name evidence="1" type="ORF">SMD44_p10084</name>
</gene>
<dbReference type="EMBL" id="CP023976">
    <property type="protein sequence ID" value="ATM24583.1"/>
    <property type="molecule type" value="Genomic_DNA"/>
</dbReference>
<dbReference type="RefSeq" id="WP_100112423.1">
    <property type="nucleotide sequence ID" value="NZ_CP023976.1"/>
</dbReference>
<name>A0A291W3V4_9ACTN</name>
<dbReference type="KEGG" id="salf:SMD44_p10084"/>
<proteinExistence type="predicted"/>
<organism evidence="1 2">
    <name type="scientific">Streptomyces alboflavus</name>
    <dbReference type="NCBI Taxonomy" id="67267"/>
    <lineage>
        <taxon>Bacteria</taxon>
        <taxon>Bacillati</taxon>
        <taxon>Actinomycetota</taxon>
        <taxon>Actinomycetes</taxon>
        <taxon>Kitasatosporales</taxon>
        <taxon>Streptomycetaceae</taxon>
        <taxon>Streptomyces</taxon>
    </lineage>
</organism>
<evidence type="ECO:0000313" key="1">
    <source>
        <dbReference type="EMBL" id="ATM24583.1"/>
    </source>
</evidence>
<reference evidence="1 2" key="1">
    <citation type="submission" date="2017-10" db="EMBL/GenBank/DDBJ databases">
        <title>Streptomyces alboflavus Genome sequencing and assembly.</title>
        <authorList>
            <person name="Wang Y."/>
            <person name="Du B."/>
            <person name="Ding Y."/>
            <person name="Liu H."/>
            <person name="Hou Q."/>
            <person name="Liu K."/>
            <person name="Wang C."/>
            <person name="Yao L."/>
        </authorList>
    </citation>
    <scope>NUCLEOTIDE SEQUENCE [LARGE SCALE GENOMIC DNA]</scope>
    <source>
        <strain evidence="1 2">MDJK44</strain>
        <plasmid evidence="2">Plasmid pmdjk44.1</plasmid>
    </source>
</reference>
<keyword evidence="2" id="KW-1185">Reference proteome</keyword>
<protein>
    <submittedName>
        <fullName evidence="1">Uncharacterized protein</fullName>
    </submittedName>
</protein>
<evidence type="ECO:0000313" key="2">
    <source>
        <dbReference type="Proteomes" id="UP000195880"/>
    </source>
</evidence>
<dbReference type="OrthoDB" id="5185505at2"/>
<geneLocation type="plasmid" evidence="2">
    <name>pmdjk44.1</name>
</geneLocation>
<sequence>MARKKSGRYAAEQFRVVMDELSGYACEIDASPLSPGARDWAFDAALIKVAVAFEKLMLECLIVALNNDSSAFSKNTGIAFPKHITQDHCEYLITGGGYFDYSGRSGLLKDIKRFTSGSGHWLHDAVAGEAYYHHLELLLALRNFAAHESPQAKKKMKAAIYCWNHQVKDLKSAPHAAQFAKAYAPSSAGSWVRRQGRFTSLLNGLSDLADTVETTAPR</sequence>
<dbReference type="Proteomes" id="UP000195880">
    <property type="component" value="Plasmid pMDJK44.1"/>
</dbReference>
<dbReference type="AlphaFoldDB" id="A0A291W3V4"/>
<keyword evidence="1" id="KW-0614">Plasmid</keyword>
<accession>A0A291W3V4</accession>